<reference evidence="11" key="1">
    <citation type="journal article" date="2024" name="IScience">
        <title>Strigolactones Initiate the Formation of Haustorium-like Structures in Castilleja.</title>
        <authorList>
            <person name="Buerger M."/>
            <person name="Peterson D."/>
            <person name="Chory J."/>
        </authorList>
    </citation>
    <scope>NUCLEOTIDE SEQUENCE [LARGE SCALE GENOMIC DNA]</scope>
</reference>
<feature type="compositionally biased region" description="Basic and acidic residues" evidence="7">
    <location>
        <begin position="231"/>
        <end position="245"/>
    </location>
</feature>
<feature type="region of interest" description="Disordered" evidence="7">
    <location>
        <begin position="338"/>
        <end position="357"/>
    </location>
</feature>
<dbReference type="Gene3D" id="2.30.30.140">
    <property type="match status" value="1"/>
</dbReference>
<dbReference type="EMBL" id="JAVIJP010000007">
    <property type="protein sequence ID" value="KAL3650856.1"/>
    <property type="molecule type" value="Genomic_DNA"/>
</dbReference>
<feature type="compositionally biased region" description="Basic and acidic residues" evidence="7">
    <location>
        <begin position="798"/>
        <end position="820"/>
    </location>
</feature>
<protein>
    <recommendedName>
        <fullName evidence="6">Enhancer of polycomb-like protein</fullName>
    </recommendedName>
</protein>
<feature type="transmembrane region" description="Helical" evidence="8">
    <location>
        <begin position="1259"/>
        <end position="1278"/>
    </location>
</feature>
<keyword evidence="8" id="KW-1133">Transmembrane helix</keyword>
<feature type="compositionally biased region" description="Acidic residues" evidence="7">
    <location>
        <begin position="876"/>
        <end position="886"/>
    </location>
</feature>
<feature type="region of interest" description="Disordered" evidence="7">
    <location>
        <begin position="1469"/>
        <end position="1507"/>
    </location>
</feature>
<dbReference type="SMART" id="SM00333">
    <property type="entry name" value="TUDOR"/>
    <property type="match status" value="1"/>
</dbReference>
<feature type="compositionally biased region" description="Basic and acidic residues" evidence="7">
    <location>
        <begin position="338"/>
        <end position="349"/>
    </location>
</feature>
<dbReference type="PANTHER" id="PTHR14898">
    <property type="entry name" value="ENHANCER OF POLYCOMB"/>
    <property type="match status" value="1"/>
</dbReference>
<keyword evidence="8" id="KW-0812">Transmembrane</keyword>
<feature type="region of interest" description="Disordered" evidence="7">
    <location>
        <begin position="1047"/>
        <end position="1139"/>
    </location>
</feature>
<comment type="similarity">
    <text evidence="2 6">Belongs to the enhancer of polycomb family.</text>
</comment>
<feature type="compositionally biased region" description="Basic and acidic residues" evidence="7">
    <location>
        <begin position="19"/>
        <end position="41"/>
    </location>
</feature>
<keyword evidence="11" id="KW-1185">Reference proteome</keyword>
<keyword evidence="3 6" id="KW-0805">Transcription regulation</keyword>
<feature type="compositionally biased region" description="Basic residues" evidence="7">
    <location>
        <begin position="2065"/>
        <end position="2077"/>
    </location>
</feature>
<dbReference type="InterPro" id="IPR024943">
    <property type="entry name" value="Enhancer_polycomb"/>
</dbReference>
<feature type="compositionally biased region" description="Basic and acidic residues" evidence="7">
    <location>
        <begin position="149"/>
        <end position="158"/>
    </location>
</feature>
<evidence type="ECO:0000256" key="1">
    <source>
        <dbReference type="ARBA" id="ARBA00004123"/>
    </source>
</evidence>
<proteinExistence type="inferred from homology"/>
<feature type="domain" description="Tudor" evidence="9">
    <location>
        <begin position="983"/>
        <end position="1041"/>
    </location>
</feature>
<gene>
    <name evidence="10" type="ORF">CASFOL_007259</name>
</gene>
<dbReference type="Proteomes" id="UP001632038">
    <property type="component" value="Unassembled WGS sequence"/>
</dbReference>
<evidence type="ECO:0000256" key="3">
    <source>
        <dbReference type="ARBA" id="ARBA00023015"/>
    </source>
</evidence>
<dbReference type="GO" id="GO:0035267">
    <property type="term" value="C:NuA4 histone acetyltransferase complex"/>
    <property type="evidence" value="ECO:0007669"/>
    <property type="project" value="UniProtKB-ARBA"/>
</dbReference>
<feature type="region of interest" description="Disordered" evidence="7">
    <location>
        <begin position="1"/>
        <end position="88"/>
    </location>
</feature>
<evidence type="ECO:0000259" key="9">
    <source>
        <dbReference type="SMART" id="SM00333"/>
    </source>
</evidence>
<dbReference type="InterPro" id="IPR002999">
    <property type="entry name" value="Tudor"/>
</dbReference>
<feature type="region of interest" description="Disordered" evidence="7">
    <location>
        <begin position="231"/>
        <end position="289"/>
    </location>
</feature>
<keyword evidence="8" id="KW-0472">Membrane</keyword>
<feature type="compositionally biased region" description="Polar residues" evidence="7">
    <location>
        <begin position="518"/>
        <end position="533"/>
    </location>
</feature>
<evidence type="ECO:0000256" key="6">
    <source>
        <dbReference type="RuleBase" id="RU361124"/>
    </source>
</evidence>
<evidence type="ECO:0000256" key="4">
    <source>
        <dbReference type="ARBA" id="ARBA00023163"/>
    </source>
</evidence>
<feature type="region of interest" description="Disordered" evidence="7">
    <location>
        <begin position="2053"/>
        <end position="2116"/>
    </location>
</feature>
<comment type="subcellular location">
    <subcellularLocation>
        <location evidence="1 6">Nucleus</location>
    </subcellularLocation>
</comment>
<feature type="compositionally biased region" description="Low complexity" evidence="7">
    <location>
        <begin position="628"/>
        <end position="638"/>
    </location>
</feature>
<name>A0ABD3E8W9_9LAMI</name>
<feature type="compositionally biased region" description="Polar residues" evidence="7">
    <location>
        <begin position="913"/>
        <end position="936"/>
    </location>
</feature>
<sequence>MENSTKKSGGVVIPKKKRSLDLKSLYESRPSEVGGCKKSDSGENEQEDVKKKKKRNRKEVSLSSFESDAKKRKKDDENGTKSEVGFRENLDGWSKELHGISLALGDNGSPFNIPKRPRGSVGRKKLESDQGSDALRLSSSIDRAGSFKADVKSEDKGGPSDQLIKPVTFSARKDDVLKLRLAGKVVGPNTESKRKADAKYTVNSTSSSVKPNKKVGADEAVDRAGAFKADATKFEDKGGPTEHPVRPVTISAGNDVPGKVIGLKKKSKPKVDPKSTTISSSSNVKLKKKGAADEAVDRVGAEVTKSEDTCGPNNQPVRLVTLSSGNHVARKAFDLNKKPKEKAEPKHNMNSDSSNVKLKKKVVADEAIEVTKSEDNGAPNDQLVRPVTFSSGTNIGGKVIALHKISKRKGDPKSTISSSCSSLKVRNKVGAFEAEVTKSDDKGGPSDQSVSSVTPSAGNNVAGKVAVLNKNSKQKGDPKSTIKSASLNTKLKKKVGADEAVDVVAFETEVTKVENKGGPNNHSNRLVTLSAGNHATGKVVGSKKKPKQKAEFKSTMVSSSSHVITKKKVGAEKAIDHMGALDAEVTKSEDKGGSKDQSVRSITFAAGNDLAGKVAGLNTKPKWKAEPKSTMNSSSSTVKSKKKVGADEAIDRVGAFASEMTKSEDKGGPIDQSVRSVTPFSNNDEVGKVVGLSKKYKRKRYSKSTIFRSCSNKKLKKMGADGAVVRVEAFKAEVTTPVDKGGLIDESVRPDTLFLGEDEVSHSRLAGKIVGSNTKSKRKVDAKSNTNSSISKAKLKQKVGDDEVKEKTEGLSDSVRHVVEESNPVVNNGVAPSKKRPSNSRKKKELVVSGDGVEDSIKKPKSAVTSPVSNIPCIDSLDDDDDDEENLERNAARMLSSRFDPSCTGLSSKRKSSVSQTGDELSFPVSSARDSTSRRGNSLGCGGESDSGDDKSRGLGPRGGDKCNGVSKKRRHFYEVPCRDLDPSWVLNRRIKIFWPLDESWYFGNVTDYHSEAKLHHLKYDDGEEEWVNLEEENFRLLLHRCEVPGKGKSRKRSTVVKDTHARKTVPPADDDSCVKTDPDSEPIASWLASESQRVKAMSKSSKRRKMVSSLPSEKTDNSNGNADASKLTGKGPGCESTSADKIRVSGTVAKAPPLQNGKGAVYVRKRYSRKGYRSMSVSRGAKSRGNGSLPTTKGDMFGYGCVEGSDKQLWSFDYEGKLTLNDLLLESKEIRIQICLPLFPYLEFSCGIGFSHLFHDIFMLQHGVIMTTAPAVFLKMFVIDDNLGLRSIVFEGCLMEALAIVFLILTVFSRSDEHCIGKMKLPVTSIRFQLSSVHDQRKQRAFAFYSFSRLERSRWVYLESKILQQCRLIKQLSVSECTYGNIHELECGILQPCETRAGSELSPREDFREKSEWGILPMGVSEEANIRMSQLAFSPTGKPGNGPQFTLSFSAASNIFLSMHLQSLMEQGSAGADLQNQDPLLSHESSENGGEPIVECSQSTGHENRQSKMGVVVASNATNYNNTSDKLQKGFSLDQQVDTPFTRKSCISKQTSDVSWNVRDGFVQNYNTVGSKSSSKRRRSSTISSLLGHLSPVSADSQPNMRDGFSYAPKKPRTKVQYSLPLAGYDPSTKQEVSTPRSVPCKRIRRTSLKKVSDGPGNNQKNLELQTCLSNVLVIHGDKGWRECGANIVLELSDHNEWRLAVKVSGITKFSYKVTHILQPGSTNRYSHAVIWKGGKDWVLEFPDRSQWVLFKEMYEECYNRNIRAASVKNIPIPGVRLVEENNDYGDDVPFVRNSLMYFRQVQTDTEMAMNPSHILYDMDSDDEQWLMTHNNCIDNDMDEEISEEFFEMAMDMFEKVSYAQHRDNLTDAEIEEIAIVLGSVEAARLIYLHWLHKREKMHMPLIRHLQEHVVFVLRSGPEYVRLKEKPPPWQRYQKQVKEWEHSAAQSSQEKLPLPEKPPMFAFCFKPRGLDVPNKTSKQRSHRRLSVSGIHLASPRDHSHLSGRRSNRHAYGDEKSLYASNIYNSSDVSPSPRPSTRMLSSRDDHFTLSASVSEWKVNNNNNRNKSHKKKQKKKLQKTTNRDTTNGSLPWKMGPSELSGPSQDYLDRPRTRGSKAPEYSDLHEYHVRNLVASSHHAQALAKLKRERAEKMFCKADCAMNKAAAVLMHSEVIKDSFGNNGAVN</sequence>
<keyword evidence="5 6" id="KW-0539">Nucleus</keyword>
<feature type="region of interest" description="Disordered" evidence="7">
    <location>
        <begin position="765"/>
        <end position="963"/>
    </location>
</feature>
<feature type="region of interest" description="Disordered" evidence="7">
    <location>
        <begin position="617"/>
        <end position="645"/>
    </location>
</feature>
<organism evidence="10 11">
    <name type="scientific">Castilleja foliolosa</name>
    <dbReference type="NCBI Taxonomy" id="1961234"/>
    <lineage>
        <taxon>Eukaryota</taxon>
        <taxon>Viridiplantae</taxon>
        <taxon>Streptophyta</taxon>
        <taxon>Embryophyta</taxon>
        <taxon>Tracheophyta</taxon>
        <taxon>Spermatophyta</taxon>
        <taxon>Magnoliopsida</taxon>
        <taxon>eudicotyledons</taxon>
        <taxon>Gunneridae</taxon>
        <taxon>Pentapetalae</taxon>
        <taxon>asterids</taxon>
        <taxon>lamiids</taxon>
        <taxon>Lamiales</taxon>
        <taxon>Orobanchaceae</taxon>
        <taxon>Pedicularideae</taxon>
        <taxon>Castillejinae</taxon>
        <taxon>Castilleja</taxon>
    </lineage>
</organism>
<feature type="compositionally biased region" description="Polar residues" evidence="7">
    <location>
        <begin position="673"/>
        <end position="682"/>
    </location>
</feature>
<evidence type="ECO:0000256" key="5">
    <source>
        <dbReference type="ARBA" id="ARBA00023242"/>
    </source>
</evidence>
<accession>A0ABD3E8W9</accession>
<feature type="compositionally biased region" description="Basic residues" evidence="7">
    <location>
        <begin position="833"/>
        <end position="844"/>
    </location>
</feature>
<feature type="region of interest" description="Disordered" evidence="7">
    <location>
        <begin position="189"/>
        <end position="216"/>
    </location>
</feature>
<evidence type="ECO:0000256" key="2">
    <source>
        <dbReference type="ARBA" id="ARBA00008035"/>
    </source>
</evidence>
<keyword evidence="4 6" id="KW-0804">Transcription</keyword>
<comment type="caution">
    <text evidence="10">The sequence shown here is derived from an EMBL/GenBank/DDBJ whole genome shotgun (WGS) entry which is preliminary data.</text>
</comment>
<feature type="transmembrane region" description="Helical" evidence="8">
    <location>
        <begin position="1290"/>
        <end position="1309"/>
    </location>
</feature>
<feature type="compositionally biased region" description="Basic and acidic residues" evidence="7">
    <location>
        <begin position="74"/>
        <end position="88"/>
    </location>
</feature>
<feature type="region of interest" description="Disordered" evidence="7">
    <location>
        <begin position="101"/>
        <end position="166"/>
    </location>
</feature>
<feature type="region of interest" description="Disordered" evidence="7">
    <location>
        <begin position="1569"/>
        <end position="1610"/>
    </location>
</feature>
<evidence type="ECO:0000256" key="7">
    <source>
        <dbReference type="SAM" id="MobiDB-lite"/>
    </source>
</evidence>
<feature type="region of interest" description="Disordered" evidence="7">
    <location>
        <begin position="1973"/>
        <end position="2011"/>
    </location>
</feature>
<dbReference type="Pfam" id="PF10513">
    <property type="entry name" value="EPL1"/>
    <property type="match status" value="1"/>
</dbReference>
<evidence type="ECO:0000313" key="10">
    <source>
        <dbReference type="EMBL" id="KAL3650856.1"/>
    </source>
</evidence>
<dbReference type="GO" id="GO:0005634">
    <property type="term" value="C:nucleus"/>
    <property type="evidence" value="ECO:0007669"/>
    <property type="project" value="UniProtKB-SubCell"/>
</dbReference>
<feature type="region of interest" description="Disordered" evidence="7">
    <location>
        <begin position="370"/>
        <end position="394"/>
    </location>
</feature>
<feature type="region of interest" description="Disordered" evidence="7">
    <location>
        <begin position="434"/>
        <end position="484"/>
    </location>
</feature>
<dbReference type="CDD" id="cd20404">
    <property type="entry name" value="Tudor_Agenet_AtEML-like"/>
    <property type="match status" value="1"/>
</dbReference>
<feature type="compositionally biased region" description="Polar residues" evidence="7">
    <location>
        <begin position="201"/>
        <end position="210"/>
    </location>
</feature>
<dbReference type="InterPro" id="IPR019542">
    <property type="entry name" value="Enhancer_polycomb-like_N"/>
</dbReference>
<evidence type="ECO:0000313" key="11">
    <source>
        <dbReference type="Proteomes" id="UP001632038"/>
    </source>
</evidence>
<evidence type="ECO:0000256" key="8">
    <source>
        <dbReference type="SAM" id="Phobius"/>
    </source>
</evidence>
<feature type="compositionally biased region" description="Basic and acidic residues" evidence="7">
    <location>
        <begin position="435"/>
        <end position="444"/>
    </location>
</feature>
<feature type="region of interest" description="Disordered" evidence="7">
    <location>
        <begin position="658"/>
        <end position="682"/>
    </location>
</feature>
<feature type="compositionally biased region" description="Polar residues" evidence="7">
    <location>
        <begin position="446"/>
        <end position="459"/>
    </location>
</feature>
<feature type="region of interest" description="Disordered" evidence="7">
    <location>
        <begin position="514"/>
        <end position="563"/>
    </location>
</feature>